<organism evidence="1 2">
    <name type="scientific">Pluteus cervinus</name>
    <dbReference type="NCBI Taxonomy" id="181527"/>
    <lineage>
        <taxon>Eukaryota</taxon>
        <taxon>Fungi</taxon>
        <taxon>Dikarya</taxon>
        <taxon>Basidiomycota</taxon>
        <taxon>Agaricomycotina</taxon>
        <taxon>Agaricomycetes</taxon>
        <taxon>Agaricomycetidae</taxon>
        <taxon>Agaricales</taxon>
        <taxon>Pluteineae</taxon>
        <taxon>Pluteaceae</taxon>
        <taxon>Pluteus</taxon>
    </lineage>
</organism>
<evidence type="ECO:0000313" key="2">
    <source>
        <dbReference type="Proteomes" id="UP000308600"/>
    </source>
</evidence>
<keyword evidence="2" id="KW-1185">Reference proteome</keyword>
<name>A0ACD3A2T0_9AGAR</name>
<gene>
    <name evidence="1" type="ORF">BDN72DRAFT_553865</name>
</gene>
<reference evidence="1 2" key="1">
    <citation type="journal article" date="2019" name="Nat. Ecol. Evol.">
        <title>Megaphylogeny resolves global patterns of mushroom evolution.</title>
        <authorList>
            <person name="Varga T."/>
            <person name="Krizsan K."/>
            <person name="Foldi C."/>
            <person name="Dima B."/>
            <person name="Sanchez-Garcia M."/>
            <person name="Sanchez-Ramirez S."/>
            <person name="Szollosi G.J."/>
            <person name="Szarkandi J.G."/>
            <person name="Papp V."/>
            <person name="Albert L."/>
            <person name="Andreopoulos W."/>
            <person name="Angelini C."/>
            <person name="Antonin V."/>
            <person name="Barry K.W."/>
            <person name="Bougher N.L."/>
            <person name="Buchanan P."/>
            <person name="Buyck B."/>
            <person name="Bense V."/>
            <person name="Catcheside P."/>
            <person name="Chovatia M."/>
            <person name="Cooper J."/>
            <person name="Damon W."/>
            <person name="Desjardin D."/>
            <person name="Finy P."/>
            <person name="Geml J."/>
            <person name="Haridas S."/>
            <person name="Hughes K."/>
            <person name="Justo A."/>
            <person name="Karasinski D."/>
            <person name="Kautmanova I."/>
            <person name="Kiss B."/>
            <person name="Kocsube S."/>
            <person name="Kotiranta H."/>
            <person name="LaButti K.M."/>
            <person name="Lechner B.E."/>
            <person name="Liimatainen K."/>
            <person name="Lipzen A."/>
            <person name="Lukacs Z."/>
            <person name="Mihaltcheva S."/>
            <person name="Morgado L.N."/>
            <person name="Niskanen T."/>
            <person name="Noordeloos M.E."/>
            <person name="Ohm R.A."/>
            <person name="Ortiz-Santana B."/>
            <person name="Ovrebo C."/>
            <person name="Racz N."/>
            <person name="Riley R."/>
            <person name="Savchenko A."/>
            <person name="Shiryaev A."/>
            <person name="Soop K."/>
            <person name="Spirin V."/>
            <person name="Szebenyi C."/>
            <person name="Tomsovsky M."/>
            <person name="Tulloss R.E."/>
            <person name="Uehling J."/>
            <person name="Grigoriev I.V."/>
            <person name="Vagvolgyi C."/>
            <person name="Papp T."/>
            <person name="Martin F.M."/>
            <person name="Miettinen O."/>
            <person name="Hibbett D.S."/>
            <person name="Nagy L.G."/>
        </authorList>
    </citation>
    <scope>NUCLEOTIDE SEQUENCE [LARGE SCALE GENOMIC DNA]</scope>
    <source>
        <strain evidence="1 2">NL-1719</strain>
    </source>
</reference>
<protein>
    <submittedName>
        <fullName evidence="1">Uncharacterized protein</fullName>
    </submittedName>
</protein>
<dbReference type="Proteomes" id="UP000308600">
    <property type="component" value="Unassembled WGS sequence"/>
</dbReference>
<dbReference type="EMBL" id="ML208846">
    <property type="protein sequence ID" value="TFK60017.1"/>
    <property type="molecule type" value="Genomic_DNA"/>
</dbReference>
<sequence length="278" mass="31031">MDMLQNPRACNLKVRRSNEFSRDTVYQRLKPLGLDFFPVSLPKHEQDHAFSRLFISSIYGGSVKGSRPAIGASFFDKTGLKDFLYLNLEHHLHAPQVPGAPGLYLSLTMSGKGPGIDISGVWIVFTRLASDEWGYMGLYELKLSQPLRKEEWLVQSEKVRHGWAKRILDNSWGISCRARIACRKAFGREPTNEEAGAGASGEYGSITHEDVVNALINGEETLNVWTMKCVGYDVGLQRNLIENVKTWVRPPPRFAGGKAATSVRGNRKGKKPQPMNGQ</sequence>
<accession>A0ACD3A2T0</accession>
<proteinExistence type="predicted"/>
<evidence type="ECO:0000313" key="1">
    <source>
        <dbReference type="EMBL" id="TFK60017.1"/>
    </source>
</evidence>